<dbReference type="InterPro" id="IPR017850">
    <property type="entry name" value="Alkaline_phosphatase_core_sf"/>
</dbReference>
<feature type="chain" id="PRO_5031331690" evidence="3">
    <location>
        <begin position="27"/>
        <end position="540"/>
    </location>
</feature>
<dbReference type="Gene3D" id="3.40.720.10">
    <property type="entry name" value="Alkaline Phosphatase, subunit A"/>
    <property type="match status" value="1"/>
</dbReference>
<proteinExistence type="inferred from homology"/>
<dbReference type="AlphaFoldDB" id="A0A7X0H5U4"/>
<dbReference type="EMBL" id="JACHGY010000001">
    <property type="protein sequence ID" value="MBB6429837.1"/>
    <property type="molecule type" value="Genomic_DNA"/>
</dbReference>
<dbReference type="PANTHER" id="PTHR42693">
    <property type="entry name" value="ARYLSULFATASE FAMILY MEMBER"/>
    <property type="match status" value="1"/>
</dbReference>
<keyword evidence="2" id="KW-0378">Hydrolase</keyword>
<dbReference type="InterPro" id="IPR050738">
    <property type="entry name" value="Sulfatase"/>
</dbReference>
<dbReference type="SUPFAM" id="SSF53649">
    <property type="entry name" value="Alkaline phosphatase-like"/>
    <property type="match status" value="1"/>
</dbReference>
<evidence type="ECO:0000313" key="6">
    <source>
        <dbReference type="Proteomes" id="UP000541810"/>
    </source>
</evidence>
<sequence length="540" mass="60676">MKPPRHLIATLTAAAIILAALGPAVAADQPNIILIYTDDISARELPIYGSSEWTDPLSNNTSDPQYRGKTPVLDRLANEGVWIADAWAATICSPSRAMMMTGRYASLHKWWHNGAIGRVALDDKGTRTRPSRLYETSPLLIGHVAQQAGYATQWVGKTQMPGCDEDAHQHFGFDEGVFTPGNSMFAPNPHTDFRVDYTKVDGKRATVNVDTGQVIKSYGQTSWYWKPGVALMNHPANSKPMEYWPNTPESQATFGLNTYGPDVELDFIFEFMDRKHSDGQPFFIYHTTHLGHGAFNWIDPSAKSKYVKTPKIHWDGNAYHRDAPNITGDDGVYDDHGTLSEMGMHAHVEYLDYQVWLYLNKLKDMGIENDTVLIFCSDNGTWGYGKGSHDRQKGTHVPLIIHAPGLNFTKQGKQNVLASMADMLPTLADLVGTEIPVDYEIHGQSLIPFLTTNKPTHREWVYAYKKDMQLIRGTHVLKDGNDKWWDVSETPDDLISYPEITDWSQVSDAHRAQRDLFVNGILPRYDTYNTEPDPPTPILD</sequence>
<evidence type="ECO:0000313" key="5">
    <source>
        <dbReference type="EMBL" id="MBB6429837.1"/>
    </source>
</evidence>
<evidence type="ECO:0000256" key="2">
    <source>
        <dbReference type="ARBA" id="ARBA00022801"/>
    </source>
</evidence>
<accession>A0A7X0H5U4</accession>
<comment type="caution">
    <text evidence="5">The sequence shown here is derived from an EMBL/GenBank/DDBJ whole genome shotgun (WGS) entry which is preliminary data.</text>
</comment>
<evidence type="ECO:0000256" key="1">
    <source>
        <dbReference type="ARBA" id="ARBA00008779"/>
    </source>
</evidence>
<dbReference type="GO" id="GO:0004065">
    <property type="term" value="F:arylsulfatase activity"/>
    <property type="evidence" value="ECO:0007669"/>
    <property type="project" value="TreeGrafter"/>
</dbReference>
<keyword evidence="3" id="KW-0732">Signal</keyword>
<dbReference type="PANTHER" id="PTHR42693:SF53">
    <property type="entry name" value="ENDO-4-O-SULFATASE"/>
    <property type="match status" value="1"/>
</dbReference>
<dbReference type="InterPro" id="IPR000917">
    <property type="entry name" value="Sulfatase_N"/>
</dbReference>
<comment type="similarity">
    <text evidence="1">Belongs to the sulfatase family.</text>
</comment>
<dbReference type="Pfam" id="PF00884">
    <property type="entry name" value="Sulfatase"/>
    <property type="match status" value="1"/>
</dbReference>
<protein>
    <submittedName>
        <fullName evidence="5">Arylsulfatase A-like enzyme</fullName>
    </submittedName>
</protein>
<evidence type="ECO:0000259" key="4">
    <source>
        <dbReference type="Pfam" id="PF00884"/>
    </source>
</evidence>
<organism evidence="5 6">
    <name type="scientific">Algisphaera agarilytica</name>
    <dbReference type="NCBI Taxonomy" id="1385975"/>
    <lineage>
        <taxon>Bacteria</taxon>
        <taxon>Pseudomonadati</taxon>
        <taxon>Planctomycetota</taxon>
        <taxon>Phycisphaerae</taxon>
        <taxon>Phycisphaerales</taxon>
        <taxon>Phycisphaeraceae</taxon>
        <taxon>Algisphaera</taxon>
    </lineage>
</organism>
<evidence type="ECO:0000256" key="3">
    <source>
        <dbReference type="SAM" id="SignalP"/>
    </source>
</evidence>
<dbReference type="RefSeq" id="WP_184677397.1">
    <property type="nucleotide sequence ID" value="NZ_JACHGY010000001.1"/>
</dbReference>
<reference evidence="5 6" key="1">
    <citation type="submission" date="2020-08" db="EMBL/GenBank/DDBJ databases">
        <title>Genomic Encyclopedia of Type Strains, Phase IV (KMG-IV): sequencing the most valuable type-strain genomes for metagenomic binning, comparative biology and taxonomic classification.</title>
        <authorList>
            <person name="Goeker M."/>
        </authorList>
    </citation>
    <scope>NUCLEOTIDE SEQUENCE [LARGE SCALE GENOMIC DNA]</scope>
    <source>
        <strain evidence="5 6">DSM 103725</strain>
    </source>
</reference>
<keyword evidence="6" id="KW-1185">Reference proteome</keyword>
<gene>
    <name evidence="5" type="ORF">HNQ40_001643</name>
</gene>
<name>A0A7X0H5U4_9BACT</name>
<feature type="domain" description="Sulfatase N-terminal" evidence="4">
    <location>
        <begin position="30"/>
        <end position="432"/>
    </location>
</feature>
<feature type="signal peptide" evidence="3">
    <location>
        <begin position="1"/>
        <end position="26"/>
    </location>
</feature>
<dbReference type="Proteomes" id="UP000541810">
    <property type="component" value="Unassembled WGS sequence"/>
</dbReference>